<sequence length="234" mass="25837">MEDEKVIGILGGMGPEATASLYMKLIKATPVSKDQDHHRVLIDSNPKIPDRTQAILYGGPSPLEEMIKTANRLEKAGATVIVMPCITAHYFYEDLSQAVSIPIYHVLKGLNDYIKDTYPHEKKIGVLSTTATQEMQLFQKALKGVEILHPNKSIQENKVMEAIYGEEGIKRGGEVSGTKQLLKEAANYLIKEKQCELIIGGCTEIELALKSEDISVPFIDPMKVAAEVLVKETN</sequence>
<reference evidence="4" key="1">
    <citation type="journal article" date="2019" name="Int. J. Syst. Evol. Microbiol.">
        <title>The Global Catalogue of Microorganisms (GCM) 10K type strain sequencing project: providing services to taxonomists for standard genome sequencing and annotation.</title>
        <authorList>
            <consortium name="The Broad Institute Genomics Platform"/>
            <consortium name="The Broad Institute Genome Sequencing Center for Infectious Disease"/>
            <person name="Wu L."/>
            <person name="Ma J."/>
        </authorList>
    </citation>
    <scope>NUCLEOTIDE SEQUENCE [LARGE SCALE GENOMIC DNA]</scope>
    <source>
        <strain evidence="4">JCM 12662</strain>
    </source>
</reference>
<comment type="similarity">
    <text evidence="1">Belongs to the aspartate/glutamate racemases family.</text>
</comment>
<dbReference type="Proteomes" id="UP001501166">
    <property type="component" value="Unassembled WGS sequence"/>
</dbReference>
<dbReference type="InterPro" id="IPR015942">
    <property type="entry name" value="Asp/Glu/hydantoin_racemase"/>
</dbReference>
<evidence type="ECO:0000256" key="2">
    <source>
        <dbReference type="ARBA" id="ARBA00023235"/>
    </source>
</evidence>
<dbReference type="InterPro" id="IPR004380">
    <property type="entry name" value="Asp_race"/>
</dbReference>
<dbReference type="EMBL" id="BAAACW010000164">
    <property type="protein sequence ID" value="GAA0371706.1"/>
    <property type="molecule type" value="Genomic_DNA"/>
</dbReference>
<evidence type="ECO:0000256" key="1">
    <source>
        <dbReference type="ARBA" id="ARBA00007847"/>
    </source>
</evidence>
<dbReference type="NCBIfam" id="TIGR00035">
    <property type="entry name" value="asp_race"/>
    <property type="match status" value="1"/>
</dbReference>
<name>A0ABN0XSG5_9LACT</name>
<proteinExistence type="inferred from homology"/>
<protein>
    <submittedName>
        <fullName evidence="3">Aspartate racemase</fullName>
    </submittedName>
</protein>
<dbReference type="Gene3D" id="3.40.50.1860">
    <property type="match status" value="2"/>
</dbReference>
<dbReference type="Pfam" id="PF01177">
    <property type="entry name" value="Asp_Glu_race"/>
    <property type="match status" value="1"/>
</dbReference>
<dbReference type="PANTHER" id="PTHR21198">
    <property type="entry name" value="GLUTAMATE RACEMASE"/>
    <property type="match status" value="1"/>
</dbReference>
<comment type="caution">
    <text evidence="3">The sequence shown here is derived from an EMBL/GenBank/DDBJ whole genome shotgun (WGS) entry which is preliminary data.</text>
</comment>
<dbReference type="PANTHER" id="PTHR21198:SF7">
    <property type="entry name" value="ASPARTATE-GLUTAMATE RACEMASE FAMILY"/>
    <property type="match status" value="1"/>
</dbReference>
<dbReference type="RefSeq" id="WP_343756910.1">
    <property type="nucleotide sequence ID" value="NZ_BAAACW010000164.1"/>
</dbReference>
<organism evidence="3 4">
    <name type="scientific">Alkalibacterium iburiense</name>
    <dbReference type="NCBI Taxonomy" id="290589"/>
    <lineage>
        <taxon>Bacteria</taxon>
        <taxon>Bacillati</taxon>
        <taxon>Bacillota</taxon>
        <taxon>Bacilli</taxon>
        <taxon>Lactobacillales</taxon>
        <taxon>Carnobacteriaceae</taxon>
        <taxon>Alkalibacterium</taxon>
    </lineage>
</organism>
<accession>A0ABN0XSG5</accession>
<evidence type="ECO:0000313" key="4">
    <source>
        <dbReference type="Proteomes" id="UP001501166"/>
    </source>
</evidence>
<evidence type="ECO:0000313" key="3">
    <source>
        <dbReference type="EMBL" id="GAA0371706.1"/>
    </source>
</evidence>
<dbReference type="SUPFAM" id="SSF53681">
    <property type="entry name" value="Aspartate/glutamate racemase"/>
    <property type="match status" value="2"/>
</dbReference>
<gene>
    <name evidence="3" type="ORF">GCM10008932_23760</name>
</gene>
<keyword evidence="4" id="KW-1185">Reference proteome</keyword>
<keyword evidence="2" id="KW-0413">Isomerase</keyword>
<dbReference type="InterPro" id="IPR001920">
    <property type="entry name" value="Asp/Glu_race"/>
</dbReference>